<dbReference type="AlphaFoldDB" id="A0A8J2NUK2"/>
<proteinExistence type="predicted"/>
<organism evidence="1 2">
    <name type="scientific">Allacma fusca</name>
    <dbReference type="NCBI Taxonomy" id="39272"/>
    <lineage>
        <taxon>Eukaryota</taxon>
        <taxon>Metazoa</taxon>
        <taxon>Ecdysozoa</taxon>
        <taxon>Arthropoda</taxon>
        <taxon>Hexapoda</taxon>
        <taxon>Collembola</taxon>
        <taxon>Symphypleona</taxon>
        <taxon>Sminthuridae</taxon>
        <taxon>Allacma</taxon>
    </lineage>
</organism>
<sequence>VCCYSAANTAVFIPPFHISREESPFHRHGWFHNLQPALYVRRPDCVLLVSGLRSASKKGFNILHL</sequence>
<evidence type="ECO:0000313" key="1">
    <source>
        <dbReference type="EMBL" id="CAG7709881.1"/>
    </source>
</evidence>
<name>A0A8J2NUK2_9HEXA</name>
<comment type="caution">
    <text evidence="1">The sequence shown here is derived from an EMBL/GenBank/DDBJ whole genome shotgun (WGS) entry which is preliminary data.</text>
</comment>
<dbReference type="EMBL" id="CAJVCH010030672">
    <property type="protein sequence ID" value="CAG7709881.1"/>
    <property type="molecule type" value="Genomic_DNA"/>
</dbReference>
<reference evidence="1" key="1">
    <citation type="submission" date="2021-06" db="EMBL/GenBank/DDBJ databases">
        <authorList>
            <person name="Hodson N. C."/>
            <person name="Mongue J. A."/>
            <person name="Jaron S. K."/>
        </authorList>
    </citation>
    <scope>NUCLEOTIDE SEQUENCE</scope>
</reference>
<dbReference type="Proteomes" id="UP000708208">
    <property type="component" value="Unassembled WGS sequence"/>
</dbReference>
<keyword evidence="2" id="KW-1185">Reference proteome</keyword>
<protein>
    <submittedName>
        <fullName evidence="1">Uncharacterized protein</fullName>
    </submittedName>
</protein>
<feature type="non-terminal residue" evidence="1">
    <location>
        <position position="1"/>
    </location>
</feature>
<accession>A0A8J2NUK2</accession>
<gene>
    <name evidence="1" type="ORF">AFUS01_LOCUS4865</name>
</gene>
<evidence type="ECO:0000313" key="2">
    <source>
        <dbReference type="Proteomes" id="UP000708208"/>
    </source>
</evidence>